<protein>
    <recommendedName>
        <fullName evidence="1">Integrase zinc-binding domain-containing protein</fullName>
    </recommendedName>
</protein>
<feature type="domain" description="Integrase zinc-binding" evidence="1">
    <location>
        <begin position="132"/>
        <end position="183"/>
    </location>
</feature>
<dbReference type="PANTHER" id="PTHR37984">
    <property type="entry name" value="PROTEIN CBG26694"/>
    <property type="match status" value="1"/>
</dbReference>
<sequence>MAPPRLQRILLRLQRYDFIAKYKPGKEMVLADTLSRAYVPNSEPDESHVEDEVEYHTHSVLHRIPVSTDKLEKIREEKPKDPTMIFLLTVIRRGWPQYRQQTPIEIHEFWNYRDEMSEIEGVIMKGDRIVIPIVLLSEMLARVHDSHMGIEKCRGRGRDIIFWPNMNEQINDLISKCDICQEHLSSNPKEPMIESPLPSRPWETTSSPYYPKSNGLAEKAVQTVRRLLTKAKADDKYPYLSLLEYRNTPIDDVGPPSQLLMSRRLKSILPTTTSQLQLQIINPKAVEVKLRN</sequence>
<dbReference type="OrthoDB" id="775972at2759"/>
<dbReference type="EMBL" id="CACRXK020021604">
    <property type="protein sequence ID" value="CAB4036001.1"/>
    <property type="molecule type" value="Genomic_DNA"/>
</dbReference>
<gene>
    <name evidence="2" type="ORF">PACLA_8A044567</name>
</gene>
<dbReference type="Gene3D" id="1.10.340.70">
    <property type="match status" value="1"/>
</dbReference>
<dbReference type="Proteomes" id="UP001152795">
    <property type="component" value="Unassembled WGS sequence"/>
</dbReference>
<dbReference type="FunFam" id="1.10.340.70:FF:000003">
    <property type="entry name" value="Protein CBG25708"/>
    <property type="match status" value="1"/>
</dbReference>
<comment type="caution">
    <text evidence="2">The sequence shown here is derived from an EMBL/GenBank/DDBJ whole genome shotgun (WGS) entry which is preliminary data.</text>
</comment>
<evidence type="ECO:0000313" key="2">
    <source>
        <dbReference type="EMBL" id="CAB4036001.1"/>
    </source>
</evidence>
<dbReference type="PANTHER" id="PTHR37984:SF7">
    <property type="entry name" value="INTEGRASE CATALYTIC DOMAIN-CONTAINING PROTEIN"/>
    <property type="match status" value="1"/>
</dbReference>
<dbReference type="InterPro" id="IPR041588">
    <property type="entry name" value="Integrase_H2C2"/>
</dbReference>
<dbReference type="AlphaFoldDB" id="A0A6S7JXW5"/>
<evidence type="ECO:0000259" key="1">
    <source>
        <dbReference type="Pfam" id="PF17921"/>
    </source>
</evidence>
<evidence type="ECO:0000313" key="3">
    <source>
        <dbReference type="Proteomes" id="UP001152795"/>
    </source>
</evidence>
<accession>A0A6S7JXW5</accession>
<dbReference type="InterPro" id="IPR050951">
    <property type="entry name" value="Retrovirus_Pol_polyprotein"/>
</dbReference>
<reference evidence="2" key="1">
    <citation type="submission" date="2020-04" db="EMBL/GenBank/DDBJ databases">
        <authorList>
            <person name="Alioto T."/>
            <person name="Alioto T."/>
            <person name="Gomez Garrido J."/>
        </authorList>
    </citation>
    <scope>NUCLEOTIDE SEQUENCE</scope>
    <source>
        <strain evidence="2">A484AB</strain>
    </source>
</reference>
<dbReference type="Pfam" id="PF17921">
    <property type="entry name" value="Integrase_H2C2"/>
    <property type="match status" value="1"/>
</dbReference>
<organism evidence="2 3">
    <name type="scientific">Paramuricea clavata</name>
    <name type="common">Red gorgonian</name>
    <name type="synonym">Violescent sea-whip</name>
    <dbReference type="NCBI Taxonomy" id="317549"/>
    <lineage>
        <taxon>Eukaryota</taxon>
        <taxon>Metazoa</taxon>
        <taxon>Cnidaria</taxon>
        <taxon>Anthozoa</taxon>
        <taxon>Octocorallia</taxon>
        <taxon>Malacalcyonacea</taxon>
        <taxon>Plexauridae</taxon>
        <taxon>Paramuricea</taxon>
    </lineage>
</organism>
<proteinExistence type="predicted"/>
<name>A0A6S7JXW5_PARCT</name>
<keyword evidence="3" id="KW-1185">Reference proteome</keyword>